<name>A0A934J0T8_9BACL</name>
<keyword evidence="1" id="KW-0812">Transmembrane</keyword>
<keyword evidence="1" id="KW-0472">Membrane</keyword>
<protein>
    <submittedName>
        <fullName evidence="2">Pro-sigmaK processing inhibitor BofA family protein</fullName>
    </submittedName>
</protein>
<dbReference type="RefSeq" id="WP_199018215.1">
    <property type="nucleotide sequence ID" value="NZ_JAELUP010000013.1"/>
</dbReference>
<dbReference type="InterPro" id="IPR010001">
    <property type="entry name" value="BofA"/>
</dbReference>
<evidence type="ECO:0000256" key="1">
    <source>
        <dbReference type="SAM" id="Phobius"/>
    </source>
</evidence>
<organism evidence="2 3">
    <name type="scientific">Paenibacillus roseus</name>
    <dbReference type="NCBI Taxonomy" id="2798579"/>
    <lineage>
        <taxon>Bacteria</taxon>
        <taxon>Bacillati</taxon>
        <taxon>Bacillota</taxon>
        <taxon>Bacilli</taxon>
        <taxon>Bacillales</taxon>
        <taxon>Paenibacillaceae</taxon>
        <taxon>Paenibacillus</taxon>
    </lineage>
</organism>
<dbReference type="Pfam" id="PF07441">
    <property type="entry name" value="BofA"/>
    <property type="match status" value="1"/>
</dbReference>
<proteinExistence type="predicted"/>
<dbReference type="EMBL" id="JAELUP010000013">
    <property type="protein sequence ID" value="MBJ6360660.1"/>
    <property type="molecule type" value="Genomic_DNA"/>
</dbReference>
<dbReference type="AlphaFoldDB" id="A0A934J0T8"/>
<reference evidence="2" key="1">
    <citation type="submission" date="2020-12" db="EMBL/GenBank/DDBJ databases">
        <authorList>
            <person name="Huq M.A."/>
        </authorList>
    </citation>
    <scope>NUCLEOTIDE SEQUENCE</scope>
    <source>
        <strain evidence="2">MAHUQ-46</strain>
    </source>
</reference>
<sequence>MKTMWLSLLVGSLALLILIFIKSKLSWLTVKRFFLHLVAAALLLYVLNFSGWISGFHIPLNPMTIAVVVILGVPGILLVLALQWLLL</sequence>
<feature type="transmembrane region" description="Helical" evidence="1">
    <location>
        <begin position="65"/>
        <end position="86"/>
    </location>
</feature>
<keyword evidence="3" id="KW-1185">Reference proteome</keyword>
<evidence type="ECO:0000313" key="2">
    <source>
        <dbReference type="EMBL" id="MBJ6360660.1"/>
    </source>
</evidence>
<evidence type="ECO:0000313" key="3">
    <source>
        <dbReference type="Proteomes" id="UP000640274"/>
    </source>
</evidence>
<keyword evidence="1" id="KW-1133">Transmembrane helix</keyword>
<accession>A0A934J0T8</accession>
<comment type="caution">
    <text evidence="2">The sequence shown here is derived from an EMBL/GenBank/DDBJ whole genome shotgun (WGS) entry which is preliminary data.</text>
</comment>
<feature type="transmembrane region" description="Helical" evidence="1">
    <location>
        <begin position="33"/>
        <end position="53"/>
    </location>
</feature>
<dbReference type="Proteomes" id="UP000640274">
    <property type="component" value="Unassembled WGS sequence"/>
</dbReference>
<gene>
    <name evidence="2" type="ORF">JFN88_04905</name>
</gene>